<keyword evidence="3" id="KW-1185">Reference proteome</keyword>
<dbReference type="KEGG" id="cre:CHLRE_02g075500v5"/>
<dbReference type="Proteomes" id="UP000006906">
    <property type="component" value="Chromosome 2"/>
</dbReference>
<evidence type="ECO:0000313" key="3">
    <source>
        <dbReference type="Proteomes" id="UP000006906"/>
    </source>
</evidence>
<dbReference type="InParanoid" id="A0A2K3E086"/>
<dbReference type="AlphaFoldDB" id="A0A2K3E086"/>
<dbReference type="RefSeq" id="XP_001701633.2">
    <property type="nucleotide sequence ID" value="XM_001701581.2"/>
</dbReference>
<dbReference type="Gramene" id="PNW86167">
    <property type="protein sequence ID" value="PNW86167"/>
    <property type="gene ID" value="CHLRE_02g075500v5"/>
</dbReference>
<evidence type="ECO:0000313" key="2">
    <source>
        <dbReference type="EMBL" id="PNW86167.1"/>
    </source>
</evidence>
<feature type="compositionally biased region" description="Polar residues" evidence="1">
    <location>
        <begin position="469"/>
        <end position="480"/>
    </location>
</feature>
<dbReference type="EMBL" id="CM008963">
    <property type="protein sequence ID" value="PNW86167.1"/>
    <property type="molecule type" value="Genomic_DNA"/>
</dbReference>
<proteinExistence type="predicted"/>
<dbReference type="PaxDb" id="3055-EDP06608"/>
<name>A0A2K3E086_CHLRE</name>
<dbReference type="GeneID" id="5727197"/>
<feature type="region of interest" description="Disordered" evidence="1">
    <location>
        <begin position="469"/>
        <end position="489"/>
    </location>
</feature>
<gene>
    <name evidence="2" type="ORF">CHLRE_02g075500v5</name>
</gene>
<organism evidence="2 3">
    <name type="scientific">Chlamydomonas reinhardtii</name>
    <name type="common">Chlamydomonas smithii</name>
    <dbReference type="NCBI Taxonomy" id="3055"/>
    <lineage>
        <taxon>Eukaryota</taxon>
        <taxon>Viridiplantae</taxon>
        <taxon>Chlorophyta</taxon>
        <taxon>core chlorophytes</taxon>
        <taxon>Chlorophyceae</taxon>
        <taxon>CS clade</taxon>
        <taxon>Chlamydomonadales</taxon>
        <taxon>Chlamydomonadaceae</taxon>
        <taxon>Chlamydomonas</taxon>
    </lineage>
</organism>
<protein>
    <submittedName>
        <fullName evidence="2">Uncharacterized protein</fullName>
    </submittedName>
</protein>
<accession>A0A2K3E086</accession>
<sequence length="489" mass="53504">MTSPSAVLRGLRSANLSLRPGEGQTVNVKLLGRIVEAVDYEPEVVGLCPPEWDKQREAVHLIVVFEDDPETFYTVMVYQVQHFANREDLKRGNYILLVRPFALLAAEEVMSWKPAGTSDTCLGVDCCLDRPRVLSPGAAAEEFPHLLIDDARLVINSTPLTQMQPKAGFTGVMWVETVEESSVWDGSAVVTVVTGVDGTSSAQLLIMPSYDSAYEVKIKKHMPLFVYCAMCTATHYGASGFRLQLRPGPCSYFSQRRDTIIDRCGLTTYNTACNVWSASAVALDNPCRVTADHFPLLNHGIGDVLDYAASAPQASVNVVLSGTIHAVGPAFRTSCGFVDLRCSRGSHTDPHRCTFMAGNTRQTTCDKCGVIDISGATYSLRVDIIDADGKRLENVRALTAAGNRIFNVADPMDYYVSTCIMSTAQREQHVAQLRQQVMGRKGIFALWRNGSKYFLCDIIFVSAPTPILHNQPSGPGTPGNSPAKKPRMR</sequence>
<evidence type="ECO:0000256" key="1">
    <source>
        <dbReference type="SAM" id="MobiDB-lite"/>
    </source>
</evidence>
<dbReference type="ExpressionAtlas" id="A0A2K3E086">
    <property type="expression patterns" value="baseline and differential"/>
</dbReference>
<reference evidence="2 3" key="1">
    <citation type="journal article" date="2007" name="Science">
        <title>The Chlamydomonas genome reveals the evolution of key animal and plant functions.</title>
        <authorList>
            <person name="Merchant S.S."/>
            <person name="Prochnik S.E."/>
            <person name="Vallon O."/>
            <person name="Harris E.H."/>
            <person name="Karpowicz S.J."/>
            <person name="Witman G.B."/>
            <person name="Terry A."/>
            <person name="Salamov A."/>
            <person name="Fritz-Laylin L.K."/>
            <person name="Marechal-Drouard L."/>
            <person name="Marshall W.F."/>
            <person name="Qu L.H."/>
            <person name="Nelson D.R."/>
            <person name="Sanderfoot A.A."/>
            <person name="Spalding M.H."/>
            <person name="Kapitonov V.V."/>
            <person name="Ren Q."/>
            <person name="Ferris P."/>
            <person name="Lindquist E."/>
            <person name="Shapiro H."/>
            <person name="Lucas S.M."/>
            <person name="Grimwood J."/>
            <person name="Schmutz J."/>
            <person name="Cardol P."/>
            <person name="Cerutti H."/>
            <person name="Chanfreau G."/>
            <person name="Chen C.L."/>
            <person name="Cognat V."/>
            <person name="Croft M.T."/>
            <person name="Dent R."/>
            <person name="Dutcher S."/>
            <person name="Fernandez E."/>
            <person name="Fukuzawa H."/>
            <person name="Gonzalez-Ballester D."/>
            <person name="Gonzalez-Halphen D."/>
            <person name="Hallmann A."/>
            <person name="Hanikenne M."/>
            <person name="Hippler M."/>
            <person name="Inwood W."/>
            <person name="Jabbari K."/>
            <person name="Kalanon M."/>
            <person name="Kuras R."/>
            <person name="Lefebvre P.A."/>
            <person name="Lemaire S.D."/>
            <person name="Lobanov A.V."/>
            <person name="Lohr M."/>
            <person name="Manuell A."/>
            <person name="Meier I."/>
            <person name="Mets L."/>
            <person name="Mittag M."/>
            <person name="Mittelmeier T."/>
            <person name="Moroney J.V."/>
            <person name="Moseley J."/>
            <person name="Napoli C."/>
            <person name="Nedelcu A.M."/>
            <person name="Niyogi K."/>
            <person name="Novoselov S.V."/>
            <person name="Paulsen I.T."/>
            <person name="Pazour G."/>
            <person name="Purton S."/>
            <person name="Ral J.P."/>
            <person name="Riano-Pachon D.M."/>
            <person name="Riekhof W."/>
            <person name="Rymarquis L."/>
            <person name="Schroda M."/>
            <person name="Stern D."/>
            <person name="Umen J."/>
            <person name="Willows R."/>
            <person name="Wilson N."/>
            <person name="Zimmer S.L."/>
            <person name="Allmer J."/>
            <person name="Balk J."/>
            <person name="Bisova K."/>
            <person name="Chen C.J."/>
            <person name="Elias M."/>
            <person name="Gendler K."/>
            <person name="Hauser C."/>
            <person name="Lamb M.R."/>
            <person name="Ledford H."/>
            <person name="Long J.C."/>
            <person name="Minagawa J."/>
            <person name="Page M.D."/>
            <person name="Pan J."/>
            <person name="Pootakham W."/>
            <person name="Roje S."/>
            <person name="Rose A."/>
            <person name="Stahlberg E."/>
            <person name="Terauchi A.M."/>
            <person name="Yang P."/>
            <person name="Ball S."/>
            <person name="Bowler C."/>
            <person name="Dieckmann C.L."/>
            <person name="Gladyshev V.N."/>
            <person name="Green P."/>
            <person name="Jorgensen R."/>
            <person name="Mayfield S."/>
            <person name="Mueller-Roeber B."/>
            <person name="Rajamani S."/>
            <person name="Sayre R.T."/>
            <person name="Brokstein P."/>
            <person name="Dubchak I."/>
            <person name="Goodstein D."/>
            <person name="Hornick L."/>
            <person name="Huang Y.W."/>
            <person name="Jhaveri J."/>
            <person name="Luo Y."/>
            <person name="Martinez D."/>
            <person name="Ngau W.C."/>
            <person name="Otillar B."/>
            <person name="Poliakov A."/>
            <person name="Porter A."/>
            <person name="Szajkowski L."/>
            <person name="Werner G."/>
            <person name="Zhou K."/>
            <person name="Grigoriev I.V."/>
            <person name="Rokhsar D.S."/>
            <person name="Grossman A.R."/>
        </authorList>
    </citation>
    <scope>NUCLEOTIDE SEQUENCE [LARGE SCALE GENOMIC DNA]</scope>
    <source>
        <strain evidence="3">CC-503</strain>
    </source>
</reference>